<feature type="signal peptide" evidence="1">
    <location>
        <begin position="1"/>
        <end position="26"/>
    </location>
</feature>
<accession>A0ABW5AML8</accession>
<dbReference type="EMBL" id="JBHUIW010000014">
    <property type="protein sequence ID" value="MFD2183139.1"/>
    <property type="molecule type" value="Genomic_DNA"/>
</dbReference>
<gene>
    <name evidence="2" type="ORF">ACFSOX_13355</name>
</gene>
<organism evidence="2 3">
    <name type="scientific">Rhodoplanes azumiensis</name>
    <dbReference type="NCBI Taxonomy" id="1897628"/>
    <lineage>
        <taxon>Bacteria</taxon>
        <taxon>Pseudomonadati</taxon>
        <taxon>Pseudomonadota</taxon>
        <taxon>Alphaproteobacteria</taxon>
        <taxon>Hyphomicrobiales</taxon>
        <taxon>Nitrobacteraceae</taxon>
        <taxon>Rhodoplanes</taxon>
    </lineage>
</organism>
<dbReference type="Proteomes" id="UP001597314">
    <property type="component" value="Unassembled WGS sequence"/>
</dbReference>
<name>A0ABW5AML8_9BRAD</name>
<feature type="chain" id="PRO_5046794069" evidence="1">
    <location>
        <begin position="27"/>
        <end position="108"/>
    </location>
</feature>
<dbReference type="RefSeq" id="WP_378478302.1">
    <property type="nucleotide sequence ID" value="NZ_JBHUIW010000014.1"/>
</dbReference>
<keyword evidence="1" id="KW-0732">Signal</keyword>
<reference evidence="3" key="1">
    <citation type="journal article" date="2019" name="Int. J. Syst. Evol. Microbiol.">
        <title>The Global Catalogue of Microorganisms (GCM) 10K type strain sequencing project: providing services to taxonomists for standard genome sequencing and annotation.</title>
        <authorList>
            <consortium name="The Broad Institute Genomics Platform"/>
            <consortium name="The Broad Institute Genome Sequencing Center for Infectious Disease"/>
            <person name="Wu L."/>
            <person name="Ma J."/>
        </authorList>
    </citation>
    <scope>NUCLEOTIDE SEQUENCE [LARGE SCALE GENOMIC DNA]</scope>
    <source>
        <strain evidence="3">CGMCC 1.6774</strain>
    </source>
</reference>
<sequence length="108" mass="11640">MTRIGILRRTALAGLASVALAMPAEAGHRRDRVFVGSFVVVQPWMRPAPWSGPPVGGWSPGWWAPAVTGKAVRTTVYPYGPRGDGKRGYWYPQLVQGRCGCAPDGLCC</sequence>
<proteinExistence type="predicted"/>
<evidence type="ECO:0000313" key="2">
    <source>
        <dbReference type="EMBL" id="MFD2183139.1"/>
    </source>
</evidence>
<protein>
    <submittedName>
        <fullName evidence="2">Uncharacterized protein</fullName>
    </submittedName>
</protein>
<evidence type="ECO:0000313" key="3">
    <source>
        <dbReference type="Proteomes" id="UP001597314"/>
    </source>
</evidence>
<evidence type="ECO:0000256" key="1">
    <source>
        <dbReference type="SAM" id="SignalP"/>
    </source>
</evidence>
<keyword evidence="3" id="KW-1185">Reference proteome</keyword>
<comment type="caution">
    <text evidence="2">The sequence shown here is derived from an EMBL/GenBank/DDBJ whole genome shotgun (WGS) entry which is preliminary data.</text>
</comment>